<dbReference type="PANTHER" id="PTHR14239:SF0">
    <property type="entry name" value="F420-DEPENDENT NADP REDUCTASE"/>
    <property type="match status" value="1"/>
</dbReference>
<dbReference type="GO" id="GO:0050661">
    <property type="term" value="F:NADP binding"/>
    <property type="evidence" value="ECO:0007669"/>
    <property type="project" value="InterPro"/>
</dbReference>
<gene>
    <name evidence="3" type="ordered locus">Mboo_1799</name>
</gene>
<dbReference type="AlphaFoldDB" id="A7I9A4"/>
<dbReference type="SUPFAM" id="SSF51735">
    <property type="entry name" value="NAD(P)-binding Rossmann-fold domains"/>
    <property type="match status" value="1"/>
</dbReference>
<evidence type="ECO:0000256" key="1">
    <source>
        <dbReference type="ARBA" id="ARBA00023002"/>
    </source>
</evidence>
<dbReference type="InterPro" id="IPR028939">
    <property type="entry name" value="P5C_Rdtase_cat_N"/>
</dbReference>
<dbReference type="OrthoDB" id="8635at2157"/>
<sequence>MKIGIVGGTGDIGEGMAMRLSPVFDIVVGSREQDKAEASCTATREMLKHRGQECTLHGVSNQDAVDKADIVILAVPFKHVVPTLSTLHGFEDKIVISPVNPMEKHDHFVFVPPPEGSAALLIKKLLPKEVRLCCAFNTIAANRWKAIEEELAYSVPVCGDDEDAKHQVMAMVNRISDLQAFNAGPLSVAPLIESLTPLVLNIARYNRMHDVGIQFR</sequence>
<dbReference type="InterPro" id="IPR036291">
    <property type="entry name" value="NAD(P)-bd_dom_sf"/>
</dbReference>
<dbReference type="GO" id="GO:0015677">
    <property type="term" value="P:copper ion import"/>
    <property type="evidence" value="ECO:0007669"/>
    <property type="project" value="TreeGrafter"/>
</dbReference>
<dbReference type="PANTHER" id="PTHR14239">
    <property type="entry name" value="DUDULIN-RELATED"/>
    <property type="match status" value="1"/>
</dbReference>
<dbReference type="GO" id="GO:0052851">
    <property type="term" value="F:ferric-chelate reductase (NADPH) activity"/>
    <property type="evidence" value="ECO:0007669"/>
    <property type="project" value="TreeGrafter"/>
</dbReference>
<protein>
    <submittedName>
        <fullName evidence="3">NADPH-dependent F420 reductase</fullName>
    </submittedName>
</protein>
<keyword evidence="1" id="KW-0560">Oxidoreductase</keyword>
<dbReference type="Pfam" id="PF03807">
    <property type="entry name" value="F420_oxidored"/>
    <property type="match status" value="1"/>
</dbReference>
<dbReference type="GO" id="GO:0016651">
    <property type="term" value="F:oxidoreductase activity, acting on NAD(P)H"/>
    <property type="evidence" value="ECO:0007669"/>
    <property type="project" value="InterPro"/>
</dbReference>
<dbReference type="Gene3D" id="3.40.50.720">
    <property type="entry name" value="NAD(P)-binding Rossmann-like Domain"/>
    <property type="match status" value="1"/>
</dbReference>
<dbReference type="GO" id="GO:0005886">
    <property type="term" value="C:plasma membrane"/>
    <property type="evidence" value="ECO:0007669"/>
    <property type="project" value="TreeGrafter"/>
</dbReference>
<dbReference type="KEGG" id="mbn:Mboo_1799"/>
<dbReference type="NCBIfam" id="TIGR01915">
    <property type="entry name" value="npdG"/>
    <property type="match status" value="1"/>
</dbReference>
<name>A7I9A4_METB6</name>
<dbReference type="GeneID" id="5411978"/>
<evidence type="ECO:0000259" key="2">
    <source>
        <dbReference type="Pfam" id="PF03807"/>
    </source>
</evidence>
<organism evidence="3 4">
    <name type="scientific">Methanoregula boonei (strain DSM 21154 / JCM 14090 / 6A8)</name>
    <dbReference type="NCBI Taxonomy" id="456442"/>
    <lineage>
        <taxon>Archaea</taxon>
        <taxon>Methanobacteriati</taxon>
        <taxon>Methanobacteriota</taxon>
        <taxon>Stenosarchaea group</taxon>
        <taxon>Methanomicrobia</taxon>
        <taxon>Methanomicrobiales</taxon>
        <taxon>Methanoregulaceae</taxon>
        <taxon>Methanoregula</taxon>
    </lineage>
</organism>
<dbReference type="RefSeq" id="WP_012107364.1">
    <property type="nucleotide sequence ID" value="NC_009712.1"/>
</dbReference>
<dbReference type="HOGENOM" id="CLU_076368_1_1_2"/>
<evidence type="ECO:0000313" key="4">
    <source>
        <dbReference type="Proteomes" id="UP000002408"/>
    </source>
</evidence>
<dbReference type="GO" id="GO:0008823">
    <property type="term" value="F:cupric reductase (NADH) activity"/>
    <property type="evidence" value="ECO:0007669"/>
    <property type="project" value="TreeGrafter"/>
</dbReference>
<proteinExistence type="predicted"/>
<dbReference type="eggNOG" id="arCOG00457">
    <property type="taxonomic scope" value="Archaea"/>
</dbReference>
<reference evidence="4" key="1">
    <citation type="journal article" date="2015" name="Microbiology">
        <title>Genome of Methanoregula boonei 6A8 reveals adaptations to oligotrophic peatland environments.</title>
        <authorList>
            <person name="Braeuer S."/>
            <person name="Cadillo-Quiroz H."/>
            <person name="Kyrpides N."/>
            <person name="Woyke T."/>
            <person name="Goodwin L."/>
            <person name="Detter C."/>
            <person name="Podell S."/>
            <person name="Yavitt J.B."/>
            <person name="Zinder S.H."/>
        </authorList>
    </citation>
    <scope>NUCLEOTIDE SEQUENCE [LARGE SCALE GENOMIC DNA]</scope>
    <source>
        <strain evidence="4">DSM 21154 / JCM 14090 / 6A8</strain>
    </source>
</reference>
<dbReference type="GO" id="GO:0070967">
    <property type="term" value="F:coenzyme F420 binding"/>
    <property type="evidence" value="ECO:0007669"/>
    <property type="project" value="InterPro"/>
</dbReference>
<dbReference type="EMBL" id="CP000780">
    <property type="protein sequence ID" value="ABS56315.1"/>
    <property type="molecule type" value="Genomic_DNA"/>
</dbReference>
<keyword evidence="4" id="KW-1185">Reference proteome</keyword>
<dbReference type="InterPro" id="IPR051267">
    <property type="entry name" value="STEAP_metalloreductase"/>
</dbReference>
<dbReference type="GO" id="GO:0006740">
    <property type="term" value="P:NADPH regeneration"/>
    <property type="evidence" value="ECO:0007669"/>
    <property type="project" value="InterPro"/>
</dbReference>
<dbReference type="Proteomes" id="UP000002408">
    <property type="component" value="Chromosome"/>
</dbReference>
<evidence type="ECO:0000313" key="3">
    <source>
        <dbReference type="EMBL" id="ABS56315.1"/>
    </source>
</evidence>
<accession>A7I9A4</accession>
<dbReference type="InterPro" id="IPR010185">
    <property type="entry name" value="NpdG"/>
</dbReference>
<feature type="domain" description="Pyrroline-5-carboxylate reductase catalytic N-terminal" evidence="2">
    <location>
        <begin position="2"/>
        <end position="101"/>
    </location>
</feature>
<dbReference type="STRING" id="456442.Mboo_1799"/>